<comment type="caution">
    <text evidence="1">The sequence shown here is derived from an EMBL/GenBank/DDBJ whole genome shotgun (WGS) entry which is preliminary data.</text>
</comment>
<proteinExistence type="predicted"/>
<name>A0A9X3B4N7_9PSED</name>
<reference evidence="1" key="1">
    <citation type="submission" date="2022-09" db="EMBL/GenBank/DDBJ databases">
        <authorList>
            <person name="Cesa-Luna C."/>
            <person name="Girard L."/>
            <person name="Lood C."/>
            <person name="Hofte M."/>
            <person name="De Mot R."/>
        </authorList>
    </citation>
    <scope>NUCLEOTIDE SEQUENCE</scope>
    <source>
        <strain evidence="1">B1M3-32</strain>
    </source>
</reference>
<evidence type="ECO:0000313" key="2">
    <source>
        <dbReference type="Proteomes" id="UP001139955"/>
    </source>
</evidence>
<dbReference type="EMBL" id="JAOSKY010000017">
    <property type="protein sequence ID" value="MCU7250681.1"/>
    <property type="molecule type" value="Genomic_DNA"/>
</dbReference>
<protein>
    <submittedName>
        <fullName evidence="1">Uncharacterized protein</fullName>
    </submittedName>
</protein>
<sequence length="200" mass="23229">MESPKKSFKANLFYKGKPLVLNYQLMEARLKRKRLTPAQRAEYNRQLQNEGGFLTVADREDTEPLLINFHFEEERYTLRVATPGMFLGKLLSMENIRDGQGQQTFEKQWVVVDRTEPTRFFLESVSPGTVRMLNVAKKASSDNEIKGPIYLYEQPGRLELDNQRYFSQTRIEGQHLLHDPFGVNFDIQVKDVPLSNDPSD</sequence>
<dbReference type="Proteomes" id="UP001139955">
    <property type="component" value="Unassembled WGS sequence"/>
</dbReference>
<keyword evidence="2" id="KW-1185">Reference proteome</keyword>
<organism evidence="1 2">
    <name type="scientific">Pseudomonas koreensis</name>
    <dbReference type="NCBI Taxonomy" id="198620"/>
    <lineage>
        <taxon>Bacteria</taxon>
        <taxon>Pseudomonadati</taxon>
        <taxon>Pseudomonadota</taxon>
        <taxon>Gammaproteobacteria</taxon>
        <taxon>Pseudomonadales</taxon>
        <taxon>Pseudomonadaceae</taxon>
        <taxon>Pseudomonas</taxon>
    </lineage>
</organism>
<reference evidence="1" key="2">
    <citation type="journal article" date="2023" name="mSystems">
        <title>Charting the Lipopeptidome of Nonpathogenic Pseudomonas.</title>
        <authorList>
            <person name="Cesa-Luna C."/>
            <person name="Geudens N."/>
            <person name="Girard L."/>
            <person name="De Roo V."/>
            <person name="Maklad H.R."/>
            <person name="Martins J.C."/>
            <person name="Hofte M."/>
            <person name="De Mot R."/>
        </authorList>
    </citation>
    <scope>NUCLEOTIDE SEQUENCE</scope>
    <source>
        <strain evidence="1">B1M3-32</strain>
    </source>
</reference>
<dbReference type="RefSeq" id="WP_262151586.1">
    <property type="nucleotide sequence ID" value="NZ_JAOSKY010000017.1"/>
</dbReference>
<dbReference type="AlphaFoldDB" id="A0A9X3B4N7"/>
<gene>
    <name evidence="1" type="ORF">OC940_22945</name>
</gene>
<evidence type="ECO:0000313" key="1">
    <source>
        <dbReference type="EMBL" id="MCU7250681.1"/>
    </source>
</evidence>
<accession>A0A9X3B4N7</accession>